<protein>
    <submittedName>
        <fullName evidence="2">Membrane protein</fullName>
    </submittedName>
</protein>
<feature type="transmembrane region" description="Helical" evidence="1">
    <location>
        <begin position="55"/>
        <end position="81"/>
    </location>
</feature>
<proteinExistence type="predicted"/>
<evidence type="ECO:0000313" key="2">
    <source>
        <dbReference type="EMBL" id="EKF59327.1"/>
    </source>
</evidence>
<keyword evidence="1" id="KW-1133">Transmembrane helix</keyword>
<sequence length="261" mass="27508">MMDEIFTARRKTGYAVMGSAALGFALGGFFDGILLHQILQWHHLLSGLPKAAADLRFLIMTDGMFHLAMYGVAALGLVWLWRGRTRIAEDGTGGLGLAWAMIGFGSWHVVDAVLSHWLLGIHRIRMDSEAPLFWDILWLCLFGLGPILLGIWIKRGGRGSGFRSAPLVLAAITIAAGTMQAFPPAAEGPVVVLFRSGMAEAEVMAAIEAVDGVFAGSDATGTLWAIALPDGASAASLYAHGALVVSGAGLSAGCLDYVRAS</sequence>
<accession>K2QVS7</accession>
<feature type="transmembrane region" description="Helical" evidence="1">
    <location>
        <begin position="93"/>
        <end position="119"/>
    </location>
</feature>
<organism evidence="2 3">
    <name type="scientific">Agrobacterium albertimagni AOL15</name>
    <dbReference type="NCBI Taxonomy" id="1156935"/>
    <lineage>
        <taxon>Bacteria</taxon>
        <taxon>Pseudomonadati</taxon>
        <taxon>Pseudomonadota</taxon>
        <taxon>Alphaproteobacteria</taxon>
        <taxon>Hyphomicrobiales</taxon>
        <taxon>Rhizobiaceae</taxon>
        <taxon>Rhizobium/Agrobacterium group</taxon>
        <taxon>Agrobacterium</taxon>
    </lineage>
</organism>
<feature type="transmembrane region" description="Helical" evidence="1">
    <location>
        <begin position="12"/>
        <end position="35"/>
    </location>
</feature>
<keyword evidence="1" id="KW-0472">Membrane</keyword>
<dbReference type="InterPro" id="IPR018719">
    <property type="entry name" value="DUF2243_membrane"/>
</dbReference>
<comment type="caution">
    <text evidence="2">The sequence shown here is derived from an EMBL/GenBank/DDBJ whole genome shotgun (WGS) entry which is preliminary data.</text>
</comment>
<feature type="transmembrane region" description="Helical" evidence="1">
    <location>
        <begin position="237"/>
        <end position="258"/>
    </location>
</feature>
<dbReference type="STRING" id="1156935.QWE_13783"/>
<dbReference type="PATRIC" id="fig|1156935.5.peg.2795"/>
<dbReference type="RefSeq" id="WP_006726748.1">
    <property type="nucleotide sequence ID" value="NZ_ALJF01000010.1"/>
</dbReference>
<evidence type="ECO:0000256" key="1">
    <source>
        <dbReference type="SAM" id="Phobius"/>
    </source>
</evidence>
<dbReference type="AlphaFoldDB" id="K2QVS7"/>
<feature type="transmembrane region" description="Helical" evidence="1">
    <location>
        <begin position="165"/>
        <end position="182"/>
    </location>
</feature>
<reference evidence="2 3" key="1">
    <citation type="journal article" date="2012" name="J. Bacteriol.">
        <title>Draft Genome Sequence of Agrobacterium albertimagni Strain AOL15.</title>
        <authorList>
            <person name="Trimble W.L."/>
            <person name="Phung le T."/>
            <person name="Meyer F."/>
            <person name="Gilbert J.A."/>
            <person name="Silver S."/>
        </authorList>
    </citation>
    <scope>NUCLEOTIDE SEQUENCE [LARGE SCALE GENOMIC DNA]</scope>
    <source>
        <strain evidence="2 3">AOL15</strain>
    </source>
</reference>
<dbReference type="EMBL" id="ALJF01000010">
    <property type="protein sequence ID" value="EKF59327.1"/>
    <property type="molecule type" value="Genomic_DNA"/>
</dbReference>
<evidence type="ECO:0000313" key="3">
    <source>
        <dbReference type="Proteomes" id="UP000007123"/>
    </source>
</evidence>
<dbReference type="eggNOG" id="COG4329">
    <property type="taxonomic scope" value="Bacteria"/>
</dbReference>
<feature type="transmembrane region" description="Helical" evidence="1">
    <location>
        <begin position="131"/>
        <end position="153"/>
    </location>
</feature>
<keyword evidence="1" id="KW-0812">Transmembrane</keyword>
<dbReference type="Proteomes" id="UP000007123">
    <property type="component" value="Unassembled WGS sequence"/>
</dbReference>
<keyword evidence="3" id="KW-1185">Reference proteome</keyword>
<name>K2QVS7_9HYPH</name>
<gene>
    <name evidence="2" type="ORF">QWE_13783</name>
</gene>
<dbReference type="Pfam" id="PF10002">
    <property type="entry name" value="DUF2243"/>
    <property type="match status" value="1"/>
</dbReference>